<dbReference type="PANTHER" id="PTHR30269">
    <property type="entry name" value="TRANSMEMBRANE PROTEIN YFCA"/>
    <property type="match status" value="1"/>
</dbReference>
<gene>
    <name evidence="9" type="ORF">ACFSHS_17045</name>
</gene>
<dbReference type="InterPro" id="IPR052017">
    <property type="entry name" value="TSUP"/>
</dbReference>
<evidence type="ECO:0000256" key="4">
    <source>
        <dbReference type="ARBA" id="ARBA00022475"/>
    </source>
</evidence>
<protein>
    <recommendedName>
        <fullName evidence="8">Probable membrane transporter protein</fullName>
    </recommendedName>
</protein>
<dbReference type="PANTHER" id="PTHR30269:SF37">
    <property type="entry name" value="MEMBRANE TRANSPORTER PROTEIN"/>
    <property type="match status" value="1"/>
</dbReference>
<keyword evidence="5 8" id="KW-0812">Transmembrane</keyword>
<feature type="transmembrane region" description="Helical" evidence="8">
    <location>
        <begin position="73"/>
        <end position="91"/>
    </location>
</feature>
<name>A0ABW4XEB2_9ACTN</name>
<keyword evidence="7 8" id="KW-0472">Membrane</keyword>
<accession>A0ABW4XEB2</accession>
<keyword evidence="4 8" id="KW-1003">Cell membrane</keyword>
<dbReference type="Pfam" id="PF01925">
    <property type="entry name" value="TauE"/>
    <property type="match status" value="1"/>
</dbReference>
<dbReference type="InterPro" id="IPR002781">
    <property type="entry name" value="TM_pro_TauE-like"/>
</dbReference>
<proteinExistence type="inferred from homology"/>
<feature type="transmembrane region" description="Helical" evidence="8">
    <location>
        <begin position="200"/>
        <end position="221"/>
    </location>
</feature>
<evidence type="ECO:0000313" key="9">
    <source>
        <dbReference type="EMBL" id="MFD2093273.1"/>
    </source>
</evidence>
<evidence type="ECO:0000256" key="2">
    <source>
        <dbReference type="ARBA" id="ARBA00009142"/>
    </source>
</evidence>
<feature type="transmembrane region" description="Helical" evidence="8">
    <location>
        <begin position="25"/>
        <end position="52"/>
    </location>
</feature>
<evidence type="ECO:0000256" key="8">
    <source>
        <dbReference type="RuleBase" id="RU363041"/>
    </source>
</evidence>
<comment type="subcellular location">
    <subcellularLocation>
        <location evidence="1 8">Cell membrane</location>
        <topology evidence="1 8">Multi-pass membrane protein</topology>
    </subcellularLocation>
</comment>
<evidence type="ECO:0000256" key="3">
    <source>
        <dbReference type="ARBA" id="ARBA00022448"/>
    </source>
</evidence>
<evidence type="ECO:0000256" key="6">
    <source>
        <dbReference type="ARBA" id="ARBA00022989"/>
    </source>
</evidence>
<dbReference type="EMBL" id="JBHUHP010000016">
    <property type="protein sequence ID" value="MFD2093273.1"/>
    <property type="molecule type" value="Genomic_DNA"/>
</dbReference>
<evidence type="ECO:0000256" key="1">
    <source>
        <dbReference type="ARBA" id="ARBA00004651"/>
    </source>
</evidence>
<dbReference type="Proteomes" id="UP001597402">
    <property type="component" value="Unassembled WGS sequence"/>
</dbReference>
<comment type="caution">
    <text evidence="9">The sequence shown here is derived from an EMBL/GenBank/DDBJ whole genome shotgun (WGS) entry which is preliminary data.</text>
</comment>
<sequence length="252" mass="25750">MDASLLVVGGVVVLGASVLGGVTGFGFSLVCAPLLLLAGFPLADVVVVNLTISGTTRVATVIRLRHFVNRRRAVWLVAGCVPGLLVGFLVRDAVDDAVLKVGAGGIAVLVAAYLLFRPPTPREGDAGPPPRLQSGVAGVLGGFLGITTSLNGPPPVILLSRQRAEQREFVADMAVYLIVGNGLALLLIQLGGGLALDRLGLLLACWLPVALAGNAIGLAYGSRLPADLFRLLTLGLVVIAGLATVVTTLSGR</sequence>
<feature type="transmembrane region" description="Helical" evidence="8">
    <location>
        <begin position="169"/>
        <end position="188"/>
    </location>
</feature>
<dbReference type="RefSeq" id="WP_376878637.1">
    <property type="nucleotide sequence ID" value="NZ_JBHUHP010000016.1"/>
</dbReference>
<keyword evidence="6 8" id="KW-1133">Transmembrane helix</keyword>
<evidence type="ECO:0000256" key="7">
    <source>
        <dbReference type="ARBA" id="ARBA00023136"/>
    </source>
</evidence>
<feature type="transmembrane region" description="Helical" evidence="8">
    <location>
        <begin position="228"/>
        <end position="249"/>
    </location>
</feature>
<organism evidence="9 10">
    <name type="scientific">Blastococcus deserti</name>
    <dbReference type="NCBI Taxonomy" id="2259033"/>
    <lineage>
        <taxon>Bacteria</taxon>
        <taxon>Bacillati</taxon>
        <taxon>Actinomycetota</taxon>
        <taxon>Actinomycetes</taxon>
        <taxon>Geodermatophilales</taxon>
        <taxon>Geodermatophilaceae</taxon>
        <taxon>Blastococcus</taxon>
    </lineage>
</organism>
<keyword evidence="10" id="KW-1185">Reference proteome</keyword>
<comment type="similarity">
    <text evidence="2 8">Belongs to the 4-toluene sulfonate uptake permease (TSUP) (TC 2.A.102) family.</text>
</comment>
<keyword evidence="3" id="KW-0813">Transport</keyword>
<feature type="transmembrane region" description="Helical" evidence="8">
    <location>
        <begin position="97"/>
        <end position="116"/>
    </location>
</feature>
<evidence type="ECO:0000256" key="5">
    <source>
        <dbReference type="ARBA" id="ARBA00022692"/>
    </source>
</evidence>
<evidence type="ECO:0000313" key="10">
    <source>
        <dbReference type="Proteomes" id="UP001597402"/>
    </source>
</evidence>
<reference evidence="10" key="1">
    <citation type="journal article" date="2019" name="Int. J. Syst. Evol. Microbiol.">
        <title>The Global Catalogue of Microorganisms (GCM) 10K type strain sequencing project: providing services to taxonomists for standard genome sequencing and annotation.</title>
        <authorList>
            <consortium name="The Broad Institute Genomics Platform"/>
            <consortium name="The Broad Institute Genome Sequencing Center for Infectious Disease"/>
            <person name="Wu L."/>
            <person name="Ma J."/>
        </authorList>
    </citation>
    <scope>NUCLEOTIDE SEQUENCE [LARGE SCALE GENOMIC DNA]</scope>
    <source>
        <strain evidence="10">JCM 3338</strain>
    </source>
</reference>